<comment type="caution">
    <text evidence="3">The sequence shown here is derived from an EMBL/GenBank/DDBJ whole genome shotgun (WGS) entry which is preliminary data.</text>
</comment>
<dbReference type="InterPro" id="IPR001296">
    <property type="entry name" value="Glyco_trans_1"/>
</dbReference>
<dbReference type="SUPFAM" id="SSF53756">
    <property type="entry name" value="UDP-Glycosyltransferase/glycogen phosphorylase"/>
    <property type="match status" value="1"/>
</dbReference>
<dbReference type="CDD" id="cd03811">
    <property type="entry name" value="GT4_GT28_WabH-like"/>
    <property type="match status" value="1"/>
</dbReference>
<feature type="domain" description="Glycosyltransferase subfamily 4-like N-terminal" evidence="2">
    <location>
        <begin position="13"/>
        <end position="162"/>
    </location>
</feature>
<evidence type="ECO:0000313" key="4">
    <source>
        <dbReference type="Proteomes" id="UP000662088"/>
    </source>
</evidence>
<dbReference type="RefSeq" id="WP_022212210.1">
    <property type="nucleotide sequence ID" value="NZ_JACOOQ010000001.1"/>
</dbReference>
<sequence>MAIAIYSNVLDNGGISKFVYNMHHAFQKKNIKSEIVTFSADTIYGNNITLLSCTNHGNRIMKLRRFILDKDIDSIIANTWFEGLIAKLAAVFSGKKVKVISVVHIRPNLWGFSKNDILRSGVAKISLNLCDKVIAVSNELKEALIKEGWVNKKKITTIYNPVIFYEIKYHKIKYKDIKGKKNINIAVIGWIQPRKAQDIIIKAFSEVKDRNFTLNFIGGVEDKTFNDEVLRLIEDNKLKDKVKFWGARKDVFKILDQMDILVSASRGEALPTVMIEALYCEKPIISSDCDYGPKEILDNGKYGLIFKVDDYNGLAKCFNTMVNNNELYNKFLSLSQERSKLFTYDKAVKSYLEILK</sequence>
<organism evidence="3 4">
    <name type="scientific">Clostridium lentum</name>
    <dbReference type="NCBI Taxonomy" id="2763037"/>
    <lineage>
        <taxon>Bacteria</taxon>
        <taxon>Bacillati</taxon>
        <taxon>Bacillota</taxon>
        <taxon>Clostridia</taxon>
        <taxon>Eubacteriales</taxon>
        <taxon>Clostridiaceae</taxon>
        <taxon>Clostridium</taxon>
    </lineage>
</organism>
<proteinExistence type="predicted"/>
<dbReference type="Gene3D" id="3.40.50.2000">
    <property type="entry name" value="Glycogen Phosphorylase B"/>
    <property type="match status" value="2"/>
</dbReference>
<dbReference type="Proteomes" id="UP000662088">
    <property type="component" value="Unassembled WGS sequence"/>
</dbReference>
<dbReference type="GO" id="GO:0016757">
    <property type="term" value="F:glycosyltransferase activity"/>
    <property type="evidence" value="ECO:0007669"/>
    <property type="project" value="InterPro"/>
</dbReference>
<dbReference type="PANTHER" id="PTHR12526:SF630">
    <property type="entry name" value="GLYCOSYLTRANSFERASE"/>
    <property type="match status" value="1"/>
</dbReference>
<feature type="domain" description="Glycosyl transferase family 1" evidence="1">
    <location>
        <begin position="178"/>
        <end position="331"/>
    </location>
</feature>
<dbReference type="AlphaFoldDB" id="A0A8I0A697"/>
<dbReference type="InterPro" id="IPR028098">
    <property type="entry name" value="Glyco_trans_4-like_N"/>
</dbReference>
<accession>A0A8I0A697</accession>
<reference evidence="3" key="1">
    <citation type="submission" date="2020-08" db="EMBL/GenBank/DDBJ databases">
        <title>Genome public.</title>
        <authorList>
            <person name="Liu C."/>
            <person name="Sun Q."/>
        </authorList>
    </citation>
    <scope>NUCLEOTIDE SEQUENCE</scope>
    <source>
        <strain evidence="3">NSJ-42</strain>
    </source>
</reference>
<dbReference type="PANTHER" id="PTHR12526">
    <property type="entry name" value="GLYCOSYLTRANSFERASE"/>
    <property type="match status" value="1"/>
</dbReference>
<evidence type="ECO:0000259" key="2">
    <source>
        <dbReference type="Pfam" id="PF13439"/>
    </source>
</evidence>
<name>A0A8I0A697_9CLOT</name>
<protein>
    <submittedName>
        <fullName evidence="3">Glycosyltransferase</fullName>
    </submittedName>
</protein>
<keyword evidence="4" id="KW-1185">Reference proteome</keyword>
<dbReference type="Pfam" id="PF13439">
    <property type="entry name" value="Glyco_transf_4"/>
    <property type="match status" value="1"/>
</dbReference>
<dbReference type="EMBL" id="JACOOQ010000001">
    <property type="protein sequence ID" value="MBC5638942.1"/>
    <property type="molecule type" value="Genomic_DNA"/>
</dbReference>
<keyword evidence="3" id="KW-0808">Transferase</keyword>
<evidence type="ECO:0000259" key="1">
    <source>
        <dbReference type="Pfam" id="PF00534"/>
    </source>
</evidence>
<gene>
    <name evidence="3" type="ORF">H8R92_00575</name>
</gene>
<dbReference type="Pfam" id="PF00534">
    <property type="entry name" value="Glycos_transf_1"/>
    <property type="match status" value="1"/>
</dbReference>
<evidence type="ECO:0000313" key="3">
    <source>
        <dbReference type="EMBL" id="MBC5638942.1"/>
    </source>
</evidence>